<proteinExistence type="predicted"/>
<evidence type="ECO:0000256" key="1">
    <source>
        <dbReference type="SAM" id="Phobius"/>
    </source>
</evidence>
<evidence type="ECO:0000313" key="2">
    <source>
        <dbReference type="EMBL" id="SDT93464.1"/>
    </source>
</evidence>
<dbReference type="Proteomes" id="UP000243924">
    <property type="component" value="Chromosome I"/>
</dbReference>
<keyword evidence="1" id="KW-1133">Transmembrane helix</keyword>
<dbReference type="PIRSF" id="PIRSF004923">
    <property type="entry name" value="RseC"/>
    <property type="match status" value="1"/>
</dbReference>
<dbReference type="InterPro" id="IPR026268">
    <property type="entry name" value="RseC"/>
</dbReference>
<dbReference type="PANTHER" id="PTHR35867">
    <property type="entry name" value="PROTEIN RSEC"/>
    <property type="match status" value="1"/>
</dbReference>
<dbReference type="AlphaFoldDB" id="A0A1H2EEK5"/>
<gene>
    <name evidence="2" type="ORF">SAMN05216210_0638</name>
</gene>
<dbReference type="InterPro" id="IPR007359">
    <property type="entry name" value="SigmaE_reg_RseC_MucC"/>
</dbReference>
<sequence length="158" mass="16621">MIEERGRVLSVEADAVWVETMRQSTCGSCQARAGCGSALLQKVGIGNRLGFIRVSTDRSLQVGDQVTIGVPEQAVVMSSLLMYLLPLVLMFAAGLLLQEAGLGEPLVILGAFSGLIAGFAVARAWAGRRGSKALLQPLVLTGPLPDGPQTVELNSCRD</sequence>
<feature type="transmembrane region" description="Helical" evidence="1">
    <location>
        <begin position="106"/>
        <end position="126"/>
    </location>
</feature>
<dbReference type="PANTHER" id="PTHR35867:SF1">
    <property type="entry name" value="PROTEIN RSEC"/>
    <property type="match status" value="1"/>
</dbReference>
<dbReference type="EMBL" id="LT629787">
    <property type="protein sequence ID" value="SDT93464.1"/>
    <property type="molecule type" value="Genomic_DNA"/>
</dbReference>
<reference evidence="3" key="1">
    <citation type="submission" date="2016-10" db="EMBL/GenBank/DDBJ databases">
        <authorList>
            <person name="Varghese N."/>
            <person name="Submissions S."/>
        </authorList>
    </citation>
    <scope>NUCLEOTIDE SEQUENCE [LARGE SCALE GENOMIC DNA]</scope>
    <source>
        <strain evidence="3">CECT 8338</strain>
    </source>
</reference>
<dbReference type="RefSeq" id="WP_092384073.1">
    <property type="nucleotide sequence ID" value="NZ_LT629787.1"/>
</dbReference>
<dbReference type="STRING" id="1434072.SAMN05216210_0638"/>
<keyword evidence="1" id="KW-0472">Membrane</keyword>
<protein>
    <submittedName>
        <fullName evidence="2">Positive regulator of sigma(E), RseC/MucC</fullName>
    </submittedName>
</protein>
<keyword evidence="3" id="KW-1185">Reference proteome</keyword>
<accession>A0A1H2EEK5</accession>
<dbReference type="OrthoDB" id="9795854at2"/>
<feature type="transmembrane region" description="Helical" evidence="1">
    <location>
        <begin position="80"/>
        <end position="100"/>
    </location>
</feature>
<name>A0A1H2EEK5_9GAMM</name>
<dbReference type="Pfam" id="PF04246">
    <property type="entry name" value="RseC_MucC"/>
    <property type="match status" value="1"/>
</dbReference>
<keyword evidence="1" id="KW-0812">Transmembrane</keyword>
<organism evidence="2 3">
    <name type="scientific">Halopseudomonas salegens</name>
    <dbReference type="NCBI Taxonomy" id="1434072"/>
    <lineage>
        <taxon>Bacteria</taxon>
        <taxon>Pseudomonadati</taxon>
        <taxon>Pseudomonadota</taxon>
        <taxon>Gammaproteobacteria</taxon>
        <taxon>Pseudomonadales</taxon>
        <taxon>Pseudomonadaceae</taxon>
        <taxon>Halopseudomonas</taxon>
    </lineage>
</organism>
<evidence type="ECO:0000313" key="3">
    <source>
        <dbReference type="Proteomes" id="UP000243924"/>
    </source>
</evidence>